<sequence>MMILVVGVAGLGVSDAAKQANPLPVDSALAAALTEASTSCPALTPARLAGQVMAATQFEASPIGGIGGLSATQWRKWAPQRKASPSDRTASVLALAHLICDLVGRIRVSGLVGDPWRLAVAAWRSSVAAVKAAGGVPSSAAEFVEQVNSYADWYALQPVLGGRRPATPTAHPTPSAQPKPSASRPASPSPMAVSTGPAKSAASPPVRLRYPTFADSSSLHLNGSATMADGRLVLATGAAQAGSAWSKTKIDTRTSWTTSFAVEIADVTDGMAFVLQAEGSGALGGYGAGLGYGVRPPDPGNPINSSVAVELDAWSNSMDGFDPGQQHIAVTTNGDITKHLAWRDPGFGMCRSGPFHVWVAYDAAARRLQVWASQSPNRPAESLLSVPLDLAPTLGAAQAYIGFTGGTGRILNTNPQESVLSWTFDVG</sequence>
<dbReference type="InterPro" id="IPR013320">
    <property type="entry name" value="ConA-like_dom_sf"/>
</dbReference>
<dbReference type="InterPro" id="IPR050258">
    <property type="entry name" value="Leguminous_Lectin"/>
</dbReference>
<evidence type="ECO:0000313" key="4">
    <source>
        <dbReference type="Proteomes" id="UP001550348"/>
    </source>
</evidence>
<dbReference type="InterPro" id="IPR056573">
    <property type="entry name" value="Lectin_L-type_dom"/>
</dbReference>
<gene>
    <name evidence="3" type="ORF">ABZ071_32670</name>
</gene>
<evidence type="ECO:0000313" key="3">
    <source>
        <dbReference type="EMBL" id="MEU0156552.1"/>
    </source>
</evidence>
<dbReference type="EMBL" id="JBEXRX010000199">
    <property type="protein sequence ID" value="MEU0156552.1"/>
    <property type="molecule type" value="Genomic_DNA"/>
</dbReference>
<keyword evidence="4" id="KW-1185">Reference proteome</keyword>
<dbReference type="Proteomes" id="UP001550348">
    <property type="component" value="Unassembled WGS sequence"/>
</dbReference>
<dbReference type="Gene3D" id="2.60.120.200">
    <property type="match status" value="1"/>
</dbReference>
<dbReference type="PANTHER" id="PTHR32401:SF48">
    <property type="entry name" value="LEGUME LECTIN DOMAIN-CONTAINING PROTEIN"/>
    <property type="match status" value="1"/>
</dbReference>
<evidence type="ECO:0000256" key="1">
    <source>
        <dbReference type="SAM" id="MobiDB-lite"/>
    </source>
</evidence>
<name>A0ABV2VX41_9ACTN</name>
<dbReference type="Pfam" id="PF00139">
    <property type="entry name" value="Lectin_legB"/>
    <property type="match status" value="1"/>
</dbReference>
<dbReference type="InterPro" id="IPR001220">
    <property type="entry name" value="Legume_lectin_dom"/>
</dbReference>
<feature type="domain" description="Legume lectin" evidence="2">
    <location>
        <begin position="209"/>
        <end position="425"/>
    </location>
</feature>
<protein>
    <submittedName>
        <fullName evidence="3">L-type lectin-domain containing protein</fullName>
    </submittedName>
</protein>
<organism evidence="3 4">
    <name type="scientific">Micromonospora fulviviridis</name>
    <dbReference type="NCBI Taxonomy" id="47860"/>
    <lineage>
        <taxon>Bacteria</taxon>
        <taxon>Bacillati</taxon>
        <taxon>Actinomycetota</taxon>
        <taxon>Actinomycetes</taxon>
        <taxon>Micromonosporales</taxon>
        <taxon>Micromonosporaceae</taxon>
        <taxon>Micromonospora</taxon>
    </lineage>
</organism>
<dbReference type="SUPFAM" id="SSF49899">
    <property type="entry name" value="Concanavalin A-like lectins/glucanases"/>
    <property type="match status" value="1"/>
</dbReference>
<proteinExistence type="predicted"/>
<dbReference type="RefSeq" id="WP_355668057.1">
    <property type="nucleotide sequence ID" value="NZ_JBEXRX010000199.1"/>
</dbReference>
<dbReference type="PANTHER" id="PTHR32401">
    <property type="entry name" value="CONCANAVALIN A-LIKE LECTIN FAMILY PROTEIN"/>
    <property type="match status" value="1"/>
</dbReference>
<dbReference type="CDD" id="cd01951">
    <property type="entry name" value="lectin_L-type"/>
    <property type="match status" value="1"/>
</dbReference>
<evidence type="ECO:0000259" key="2">
    <source>
        <dbReference type="Pfam" id="PF00139"/>
    </source>
</evidence>
<feature type="compositionally biased region" description="Low complexity" evidence="1">
    <location>
        <begin position="165"/>
        <end position="194"/>
    </location>
</feature>
<reference evidence="3 4" key="1">
    <citation type="submission" date="2024-06" db="EMBL/GenBank/DDBJ databases">
        <title>The Natural Products Discovery Center: Release of the First 8490 Sequenced Strains for Exploring Actinobacteria Biosynthetic Diversity.</title>
        <authorList>
            <person name="Kalkreuter E."/>
            <person name="Kautsar S.A."/>
            <person name="Yang D."/>
            <person name="Bader C.D."/>
            <person name="Teijaro C.N."/>
            <person name="Fluegel L."/>
            <person name="Davis C.M."/>
            <person name="Simpson J.R."/>
            <person name="Lauterbach L."/>
            <person name="Steele A.D."/>
            <person name="Gui C."/>
            <person name="Meng S."/>
            <person name="Li G."/>
            <person name="Viehrig K."/>
            <person name="Ye F."/>
            <person name="Su P."/>
            <person name="Kiefer A.F."/>
            <person name="Nichols A."/>
            <person name="Cepeda A.J."/>
            <person name="Yan W."/>
            <person name="Fan B."/>
            <person name="Jiang Y."/>
            <person name="Adhikari A."/>
            <person name="Zheng C.-J."/>
            <person name="Schuster L."/>
            <person name="Cowan T.M."/>
            <person name="Smanski M.J."/>
            <person name="Chevrette M.G."/>
            <person name="De Carvalho L.P.S."/>
            <person name="Shen B."/>
        </authorList>
    </citation>
    <scope>NUCLEOTIDE SEQUENCE [LARGE SCALE GENOMIC DNA]</scope>
    <source>
        <strain evidence="3 4">NPDC006286</strain>
    </source>
</reference>
<accession>A0ABV2VX41</accession>
<comment type="caution">
    <text evidence="3">The sequence shown here is derived from an EMBL/GenBank/DDBJ whole genome shotgun (WGS) entry which is preliminary data.</text>
</comment>
<feature type="region of interest" description="Disordered" evidence="1">
    <location>
        <begin position="162"/>
        <end position="205"/>
    </location>
</feature>